<comment type="caution">
    <text evidence="7">The sequence shown here is derived from an EMBL/GenBank/DDBJ whole genome shotgun (WGS) entry which is preliminary data.</text>
</comment>
<evidence type="ECO:0000313" key="8">
    <source>
        <dbReference type="Proteomes" id="UP000237350"/>
    </source>
</evidence>
<dbReference type="GO" id="GO:0007155">
    <property type="term" value="P:cell adhesion"/>
    <property type="evidence" value="ECO:0007669"/>
    <property type="project" value="InterPro"/>
</dbReference>
<organism evidence="7 8">
    <name type="scientific">Alkalispirochaeta sphaeroplastigenens</name>
    <dbReference type="NCBI Taxonomy" id="1187066"/>
    <lineage>
        <taxon>Bacteria</taxon>
        <taxon>Pseudomonadati</taxon>
        <taxon>Spirochaetota</taxon>
        <taxon>Spirochaetia</taxon>
        <taxon>Spirochaetales</taxon>
        <taxon>Spirochaetaceae</taxon>
        <taxon>Alkalispirochaeta</taxon>
    </lineage>
</organism>
<dbReference type="InterPro" id="IPR050492">
    <property type="entry name" value="Bact_metal-bind_prot9"/>
</dbReference>
<reference evidence="8" key="1">
    <citation type="submission" date="2015-12" db="EMBL/GenBank/DDBJ databases">
        <authorList>
            <person name="Lodha T.D."/>
            <person name="Chintalapati S."/>
            <person name="Chintalapati V.R."/>
            <person name="Sravanthi T."/>
        </authorList>
    </citation>
    <scope>NUCLEOTIDE SEQUENCE [LARGE SCALE GENOMIC DNA]</scope>
    <source>
        <strain evidence="8">JC133</strain>
    </source>
</reference>
<dbReference type="InterPro" id="IPR006129">
    <property type="entry name" value="AdhesinB"/>
</dbReference>
<evidence type="ECO:0000313" key="7">
    <source>
        <dbReference type="EMBL" id="POQ98155.1"/>
    </source>
</evidence>
<evidence type="ECO:0008006" key="9">
    <source>
        <dbReference type="Google" id="ProtNLM"/>
    </source>
</evidence>
<dbReference type="InterPro" id="IPR006128">
    <property type="entry name" value="Lipoprotein_PsaA-like"/>
</dbReference>
<dbReference type="EMBL" id="LPWH01000129">
    <property type="protein sequence ID" value="POQ98155.1"/>
    <property type="molecule type" value="Genomic_DNA"/>
</dbReference>
<dbReference type="InterPro" id="IPR006127">
    <property type="entry name" value="ZnuA-like"/>
</dbReference>
<name>A0A2S4JFD1_9SPIO</name>
<dbReference type="PANTHER" id="PTHR42953">
    <property type="entry name" value="HIGH-AFFINITY ZINC UPTAKE SYSTEM PROTEIN ZNUA-RELATED"/>
    <property type="match status" value="1"/>
</dbReference>
<dbReference type="GO" id="GO:0046872">
    <property type="term" value="F:metal ion binding"/>
    <property type="evidence" value="ECO:0007669"/>
    <property type="project" value="UniProtKB-KW"/>
</dbReference>
<dbReference type="SUPFAM" id="SSF53807">
    <property type="entry name" value="Helical backbone' metal receptor"/>
    <property type="match status" value="1"/>
</dbReference>
<dbReference type="PANTHER" id="PTHR42953:SF1">
    <property type="entry name" value="METAL-BINDING PROTEIN HI_0362-RELATED"/>
    <property type="match status" value="1"/>
</dbReference>
<evidence type="ECO:0000256" key="4">
    <source>
        <dbReference type="ARBA" id="ARBA00022723"/>
    </source>
</evidence>
<evidence type="ECO:0000256" key="3">
    <source>
        <dbReference type="ARBA" id="ARBA00022448"/>
    </source>
</evidence>
<keyword evidence="5" id="KW-0732">Signal</keyword>
<gene>
    <name evidence="7" type="ORF">AU468_14460</name>
</gene>
<accession>A0A2S4JFD1</accession>
<evidence type="ECO:0000256" key="1">
    <source>
        <dbReference type="ARBA" id="ARBA00004196"/>
    </source>
</evidence>
<proteinExistence type="inferred from homology"/>
<dbReference type="Proteomes" id="UP000237350">
    <property type="component" value="Unassembled WGS sequence"/>
</dbReference>
<keyword evidence="3 6" id="KW-0813">Transport</keyword>
<dbReference type="PRINTS" id="PR00690">
    <property type="entry name" value="ADHESNFAMILY"/>
</dbReference>
<keyword evidence="4" id="KW-0479">Metal-binding</keyword>
<protein>
    <recommendedName>
        <fullName evidence="9">ABC transporter substrate-binding protein</fullName>
    </recommendedName>
</protein>
<dbReference type="Gene3D" id="3.40.50.1980">
    <property type="entry name" value="Nitrogenase molybdenum iron protein domain"/>
    <property type="match status" value="2"/>
</dbReference>
<comment type="subcellular location">
    <subcellularLocation>
        <location evidence="1">Cell envelope</location>
    </subcellularLocation>
</comment>
<dbReference type="Pfam" id="PF01297">
    <property type="entry name" value="ZnuA"/>
    <property type="match status" value="1"/>
</dbReference>
<sequence>MWHDLDLWIIAVEALVHRLSQLRPEEAELFQERGAAYIAELRDLQTAARQILEPLPREKRVLVTSHDAFSYFGRAYGFETRSILGISTEDEAGVRDVQDLARLIVERGVEVLFYETAIDRRSMVALQEAVQARGSQIRIAPAPLFAGTLGTEGPARTFLGAYRQNVETIAAALLGDS</sequence>
<evidence type="ECO:0000256" key="2">
    <source>
        <dbReference type="ARBA" id="ARBA00011028"/>
    </source>
</evidence>
<dbReference type="GO" id="GO:0030313">
    <property type="term" value="C:cell envelope"/>
    <property type="evidence" value="ECO:0007669"/>
    <property type="project" value="UniProtKB-SubCell"/>
</dbReference>
<keyword evidence="8" id="KW-1185">Reference proteome</keyword>
<evidence type="ECO:0000256" key="6">
    <source>
        <dbReference type="RuleBase" id="RU003512"/>
    </source>
</evidence>
<evidence type="ECO:0000256" key="5">
    <source>
        <dbReference type="ARBA" id="ARBA00022729"/>
    </source>
</evidence>
<dbReference type="GO" id="GO:0030001">
    <property type="term" value="P:metal ion transport"/>
    <property type="evidence" value="ECO:0007669"/>
    <property type="project" value="InterPro"/>
</dbReference>
<dbReference type="AlphaFoldDB" id="A0A2S4JFD1"/>
<dbReference type="PRINTS" id="PR00691">
    <property type="entry name" value="ADHESINB"/>
</dbReference>
<comment type="similarity">
    <text evidence="2 6">Belongs to the bacterial solute-binding protein 9 family.</text>
</comment>